<accession>U7QV46</accession>
<gene>
    <name evidence="1" type="ORF">O185_22035</name>
</gene>
<sequence>MKPPYDTPDTMPADCGGTKYQEADNKKPLSGFFLIEKTCFGISGKVAFSQY</sequence>
<dbReference type="RefSeq" id="WP_023046118.1">
    <property type="nucleotide sequence ID" value="NZ_AXDT01000248.1"/>
</dbReference>
<protein>
    <submittedName>
        <fullName evidence="1">Uncharacterized protein</fullName>
    </submittedName>
</protein>
<evidence type="ECO:0000313" key="1">
    <source>
        <dbReference type="EMBL" id="ERT10950.1"/>
    </source>
</evidence>
<proteinExistence type="predicted"/>
<evidence type="ECO:0000313" key="2">
    <source>
        <dbReference type="Proteomes" id="UP000017133"/>
    </source>
</evidence>
<name>U7QV46_PHOTE</name>
<comment type="caution">
    <text evidence="1">The sequence shown here is derived from an EMBL/GenBank/DDBJ whole genome shotgun (WGS) entry which is preliminary data.</text>
</comment>
<dbReference type="PATRIC" id="fig|1389415.4.peg.4403"/>
<dbReference type="EMBL" id="AXDT01000248">
    <property type="protein sequence ID" value="ERT10950.1"/>
    <property type="molecule type" value="Genomic_DNA"/>
</dbReference>
<dbReference type="AlphaFoldDB" id="U7QV46"/>
<dbReference type="Proteomes" id="UP000017133">
    <property type="component" value="Unassembled WGS sequence"/>
</dbReference>
<organism evidence="1 2">
    <name type="scientific">Photorhabdus temperata J3</name>
    <dbReference type="NCBI Taxonomy" id="1389415"/>
    <lineage>
        <taxon>Bacteria</taxon>
        <taxon>Pseudomonadati</taxon>
        <taxon>Pseudomonadota</taxon>
        <taxon>Gammaproteobacteria</taxon>
        <taxon>Enterobacterales</taxon>
        <taxon>Morganellaceae</taxon>
        <taxon>Photorhabdus</taxon>
    </lineage>
</organism>
<keyword evidence="2" id="KW-1185">Reference proteome</keyword>
<reference evidence="1 2" key="1">
    <citation type="submission" date="2013-10" db="EMBL/GenBank/DDBJ databases">
        <title>Whole Genome Shotgun Sequence of Photorhabdus temperata J3.</title>
        <authorList>
            <person name="Park G.-S."/>
            <person name="Hong S.-J."/>
            <person name="Shin J.-H."/>
        </authorList>
    </citation>
    <scope>NUCLEOTIDE SEQUENCE [LARGE SCALE GENOMIC DNA]</scope>
    <source>
        <strain evidence="1 2">J3</strain>
    </source>
</reference>